<name>A0A9D2D0R9_9FIRM</name>
<keyword evidence="2 3" id="KW-0560">Oxidoreductase</keyword>
<dbReference type="InterPro" id="IPR002347">
    <property type="entry name" value="SDR_fam"/>
</dbReference>
<reference evidence="3" key="1">
    <citation type="journal article" date="2021" name="PeerJ">
        <title>Extensive microbial diversity within the chicken gut microbiome revealed by metagenomics and culture.</title>
        <authorList>
            <person name="Gilroy R."/>
            <person name="Ravi A."/>
            <person name="Getino M."/>
            <person name="Pursley I."/>
            <person name="Horton D.L."/>
            <person name="Alikhan N.F."/>
            <person name="Baker D."/>
            <person name="Gharbi K."/>
            <person name="Hall N."/>
            <person name="Watson M."/>
            <person name="Adriaenssens E.M."/>
            <person name="Foster-Nyarko E."/>
            <person name="Jarju S."/>
            <person name="Secka A."/>
            <person name="Antonio M."/>
            <person name="Oren A."/>
            <person name="Chaudhuri R.R."/>
            <person name="La Ragione R."/>
            <person name="Hildebrand F."/>
            <person name="Pallen M.J."/>
        </authorList>
    </citation>
    <scope>NUCLEOTIDE SEQUENCE</scope>
    <source>
        <strain evidence="3">CHK192-9172</strain>
    </source>
</reference>
<comment type="similarity">
    <text evidence="1">Belongs to the short-chain dehydrogenases/reductases (SDR) family.</text>
</comment>
<dbReference type="PANTHER" id="PTHR43477:SF1">
    <property type="entry name" value="DIHYDROANTICAPSIN 7-DEHYDROGENASE"/>
    <property type="match status" value="1"/>
</dbReference>
<evidence type="ECO:0000313" key="3">
    <source>
        <dbReference type="EMBL" id="HIZ06443.1"/>
    </source>
</evidence>
<dbReference type="GO" id="GO:0008206">
    <property type="term" value="P:bile acid metabolic process"/>
    <property type="evidence" value="ECO:0007669"/>
    <property type="project" value="UniProtKB-ARBA"/>
</dbReference>
<dbReference type="PANTHER" id="PTHR43477">
    <property type="entry name" value="DIHYDROANTICAPSIN 7-DEHYDROGENASE"/>
    <property type="match status" value="1"/>
</dbReference>
<dbReference type="GO" id="GO:0047936">
    <property type="term" value="F:glucose 1-dehydrogenase [NAD(P)+] activity"/>
    <property type="evidence" value="ECO:0007669"/>
    <property type="project" value="UniProtKB-EC"/>
</dbReference>
<dbReference type="CDD" id="cd05233">
    <property type="entry name" value="SDR_c"/>
    <property type="match status" value="1"/>
</dbReference>
<dbReference type="PRINTS" id="PR00080">
    <property type="entry name" value="SDRFAMILY"/>
</dbReference>
<dbReference type="Pfam" id="PF13561">
    <property type="entry name" value="adh_short_C2"/>
    <property type="match status" value="1"/>
</dbReference>
<dbReference type="EC" id="1.1.1.47" evidence="3"/>
<dbReference type="Gene3D" id="3.40.50.720">
    <property type="entry name" value="NAD(P)-binding Rossmann-like Domain"/>
    <property type="match status" value="1"/>
</dbReference>
<dbReference type="AlphaFoldDB" id="A0A9D2D0R9"/>
<protein>
    <submittedName>
        <fullName evidence="3">Glucose 1-dehydrogenase</fullName>
        <ecNumber evidence="3">1.1.1.47</ecNumber>
    </submittedName>
</protein>
<proteinExistence type="inferred from homology"/>
<comment type="caution">
    <text evidence="3">The sequence shown here is derived from an EMBL/GenBank/DDBJ whole genome shotgun (WGS) entry which is preliminary data.</text>
</comment>
<dbReference type="SUPFAM" id="SSF51735">
    <property type="entry name" value="NAD(P)-binding Rossmann-fold domains"/>
    <property type="match status" value="1"/>
</dbReference>
<accession>A0A9D2D0R9</accession>
<dbReference type="EMBL" id="DXCH01000022">
    <property type="protein sequence ID" value="HIZ06443.1"/>
    <property type="molecule type" value="Genomic_DNA"/>
</dbReference>
<dbReference type="InterPro" id="IPR051122">
    <property type="entry name" value="SDR_DHRS6-like"/>
</dbReference>
<reference evidence="3" key="2">
    <citation type="submission" date="2021-04" db="EMBL/GenBank/DDBJ databases">
        <authorList>
            <person name="Gilroy R."/>
        </authorList>
    </citation>
    <scope>NUCLEOTIDE SEQUENCE</scope>
    <source>
        <strain evidence="3">CHK192-9172</strain>
    </source>
</reference>
<organism evidence="3 4">
    <name type="scientific">Candidatus Eubacterium avistercoris</name>
    <dbReference type="NCBI Taxonomy" id="2838567"/>
    <lineage>
        <taxon>Bacteria</taxon>
        <taxon>Bacillati</taxon>
        <taxon>Bacillota</taxon>
        <taxon>Clostridia</taxon>
        <taxon>Eubacteriales</taxon>
        <taxon>Eubacteriaceae</taxon>
        <taxon>Eubacterium</taxon>
    </lineage>
</organism>
<sequence>MSGERLSGKVAVVTGAASGIGAAIARRYAQEGARVVLADINEEMGKAVAKEINDAGGKAEFILTNMRDRAQVKQLADTAFETYGKIDILTNSVGIMFSKPFLECTDEDWWEVMDTNVLTHIYAMWEIIPYMEKQGKGSIVNVSSKLGSPRPNDREAFYTFASAALTMVSRSAQMDTAKEGIRINVLAPGVTRTKWTENDERAKKFADPAAVPMGRFAEPEEIANAALFLASDEASYVSGLCMEVDGGHVGGEHVTAQD</sequence>
<evidence type="ECO:0000256" key="1">
    <source>
        <dbReference type="ARBA" id="ARBA00006484"/>
    </source>
</evidence>
<dbReference type="NCBIfam" id="NF005559">
    <property type="entry name" value="PRK07231.1"/>
    <property type="match status" value="1"/>
</dbReference>
<dbReference type="FunFam" id="3.40.50.720:FF:000084">
    <property type="entry name" value="Short-chain dehydrogenase reductase"/>
    <property type="match status" value="1"/>
</dbReference>
<gene>
    <name evidence="3" type="ORF">IAA08_00735</name>
</gene>
<dbReference type="PRINTS" id="PR00081">
    <property type="entry name" value="GDHRDH"/>
</dbReference>
<dbReference type="Proteomes" id="UP000824024">
    <property type="component" value="Unassembled WGS sequence"/>
</dbReference>
<evidence type="ECO:0000256" key="2">
    <source>
        <dbReference type="ARBA" id="ARBA00023002"/>
    </source>
</evidence>
<evidence type="ECO:0000313" key="4">
    <source>
        <dbReference type="Proteomes" id="UP000824024"/>
    </source>
</evidence>
<dbReference type="InterPro" id="IPR036291">
    <property type="entry name" value="NAD(P)-bd_dom_sf"/>
</dbReference>